<dbReference type="EMBL" id="CAJMWW010000143">
    <property type="protein sequence ID" value="CAE6450403.1"/>
    <property type="molecule type" value="Genomic_DNA"/>
</dbReference>
<protein>
    <submittedName>
        <fullName evidence="3">Uncharacterized protein</fullName>
    </submittedName>
</protein>
<dbReference type="AlphaFoldDB" id="A0A8H3GFH9"/>
<reference evidence="3" key="1">
    <citation type="submission" date="2021-01" db="EMBL/GenBank/DDBJ databases">
        <authorList>
            <person name="Kaushik A."/>
        </authorList>
    </citation>
    <scope>NUCLEOTIDE SEQUENCE</scope>
    <source>
        <strain evidence="3">AG3-T5</strain>
    </source>
</reference>
<dbReference type="Proteomes" id="UP000663841">
    <property type="component" value="Unassembled WGS sequence"/>
</dbReference>
<evidence type="ECO:0000256" key="2">
    <source>
        <dbReference type="SAM" id="SignalP"/>
    </source>
</evidence>
<feature type="region of interest" description="Disordered" evidence="1">
    <location>
        <begin position="46"/>
        <end position="100"/>
    </location>
</feature>
<evidence type="ECO:0000256" key="1">
    <source>
        <dbReference type="SAM" id="MobiDB-lite"/>
    </source>
</evidence>
<feature type="signal peptide" evidence="2">
    <location>
        <begin position="1"/>
        <end position="20"/>
    </location>
</feature>
<evidence type="ECO:0000313" key="3">
    <source>
        <dbReference type="EMBL" id="CAE6450403.1"/>
    </source>
</evidence>
<keyword evidence="2" id="KW-0732">Signal</keyword>
<organism evidence="3 4">
    <name type="scientific">Rhizoctonia solani</name>
    <dbReference type="NCBI Taxonomy" id="456999"/>
    <lineage>
        <taxon>Eukaryota</taxon>
        <taxon>Fungi</taxon>
        <taxon>Dikarya</taxon>
        <taxon>Basidiomycota</taxon>
        <taxon>Agaricomycotina</taxon>
        <taxon>Agaricomycetes</taxon>
        <taxon>Cantharellales</taxon>
        <taxon>Ceratobasidiaceae</taxon>
        <taxon>Rhizoctonia</taxon>
    </lineage>
</organism>
<sequence length="100" mass="10662">MRFSLSSLAILAVAVGHAAADSTERPSLNPPLSSIRHVDFANLPAAAKPATNAKRLAQGLPPMKPRSRKHRRASDETSLKRGTHVASAPRAEISPIVPLR</sequence>
<proteinExistence type="predicted"/>
<gene>
    <name evidence="3" type="ORF">RDB_LOCUS125272</name>
</gene>
<evidence type="ECO:0000313" key="4">
    <source>
        <dbReference type="Proteomes" id="UP000663841"/>
    </source>
</evidence>
<comment type="caution">
    <text evidence="3">The sequence shown here is derived from an EMBL/GenBank/DDBJ whole genome shotgun (WGS) entry which is preliminary data.</text>
</comment>
<feature type="chain" id="PRO_5034832497" evidence="2">
    <location>
        <begin position="21"/>
        <end position="100"/>
    </location>
</feature>
<accession>A0A8H3GFH9</accession>
<name>A0A8H3GFH9_9AGAM</name>